<feature type="domain" description="Bacterial Ig-like" evidence="2">
    <location>
        <begin position="475"/>
        <end position="557"/>
    </location>
</feature>
<sequence length="576" mass="60495">MTNAGFRDFRFGGSLSTPTGEKPESKLWWNDGSWWGSLWDPNASSYAIHRLDLDTQSWVSTGTLVDTRSSSRADALWDGDHLYIVSHIFTTNAGSTGSGNSGRLYRYAYHAGTRSYSLDPGFPVNVNASKSEALVLAKDSSGRLWVTWVEGGKVKVNRTLGDDLSWGQPFDLPGQGADVTTDDISGIAAFGTDRVGLMWSNQADHKMYFAAHLDGGADMQWEPREDALADATLGQMADDHINLKMSCDGSGAVYAVTKTGLTHATDPLVLVLRRQAGGAWSRHVFGTVAENHTRPILCIDRDAGTAYVFAMSDRTGRRVIYEKRASLADLGFPSGLGTPFIDSPDDPAVSNPTSTKQCVGRASGLVVLASDQDTQYYLHNYLSLVPPPSIASFVPTDGPVGGEVTLTGTGFSGATAVEFNGTPAASYIVDSDAQIRATVPPGATTGRIVVTTPAGSGLSGSDFTVILSPTTTVLQSSANPSTWGAQVVLEATVAPAAATGTVRFFDGVTPLGTAPVSGGLATLSVNTLAVGQHELTASYDGGAWYAGSSSAPWSQAVDFASTTAVLDAQPAETHCA</sequence>
<gene>
    <name evidence="3" type="ORF">E6K81_03405</name>
</gene>
<protein>
    <recommendedName>
        <fullName evidence="5">IPT/TIG domain-containing protein</fullName>
    </recommendedName>
</protein>
<dbReference type="InterPro" id="IPR014756">
    <property type="entry name" value="Ig_E-set"/>
</dbReference>
<dbReference type="Pfam" id="PF16640">
    <property type="entry name" value="Big_3_5"/>
    <property type="match status" value="1"/>
</dbReference>
<dbReference type="Pfam" id="PF01833">
    <property type="entry name" value="TIG"/>
    <property type="match status" value="1"/>
</dbReference>
<reference evidence="3 4" key="1">
    <citation type="journal article" date="2019" name="Nat. Microbiol.">
        <title>Mediterranean grassland soil C-N compound turnover is dependent on rainfall and depth, and is mediated by genomically divergent microorganisms.</title>
        <authorList>
            <person name="Diamond S."/>
            <person name="Andeer P.F."/>
            <person name="Li Z."/>
            <person name="Crits-Christoph A."/>
            <person name="Burstein D."/>
            <person name="Anantharaman K."/>
            <person name="Lane K.R."/>
            <person name="Thomas B.C."/>
            <person name="Pan C."/>
            <person name="Northen T.R."/>
            <person name="Banfield J.F."/>
        </authorList>
    </citation>
    <scope>NUCLEOTIDE SEQUENCE [LARGE SCALE GENOMIC DNA]</scope>
    <source>
        <strain evidence="3">WS_11</strain>
    </source>
</reference>
<evidence type="ECO:0000259" key="1">
    <source>
        <dbReference type="Pfam" id="PF01833"/>
    </source>
</evidence>
<evidence type="ECO:0000313" key="4">
    <source>
        <dbReference type="Proteomes" id="UP000319771"/>
    </source>
</evidence>
<dbReference type="InterPro" id="IPR032109">
    <property type="entry name" value="Big_3_5"/>
</dbReference>
<dbReference type="InterPro" id="IPR013783">
    <property type="entry name" value="Ig-like_fold"/>
</dbReference>
<dbReference type="EMBL" id="VBPB01000050">
    <property type="protein sequence ID" value="TMQ73690.1"/>
    <property type="molecule type" value="Genomic_DNA"/>
</dbReference>
<dbReference type="SUPFAM" id="SSF81296">
    <property type="entry name" value="E set domains"/>
    <property type="match status" value="1"/>
</dbReference>
<accession>A0A538UCU7</accession>
<dbReference type="CDD" id="cd00102">
    <property type="entry name" value="IPT"/>
    <property type="match status" value="1"/>
</dbReference>
<organism evidence="3 4">
    <name type="scientific">Eiseniibacteriota bacterium</name>
    <dbReference type="NCBI Taxonomy" id="2212470"/>
    <lineage>
        <taxon>Bacteria</taxon>
        <taxon>Candidatus Eiseniibacteriota</taxon>
    </lineage>
</organism>
<name>A0A538UCU7_UNCEI</name>
<evidence type="ECO:0000259" key="2">
    <source>
        <dbReference type="Pfam" id="PF16640"/>
    </source>
</evidence>
<evidence type="ECO:0000313" key="3">
    <source>
        <dbReference type="EMBL" id="TMQ73690.1"/>
    </source>
</evidence>
<comment type="caution">
    <text evidence="3">The sequence shown here is derived from an EMBL/GenBank/DDBJ whole genome shotgun (WGS) entry which is preliminary data.</text>
</comment>
<evidence type="ECO:0008006" key="5">
    <source>
        <dbReference type="Google" id="ProtNLM"/>
    </source>
</evidence>
<dbReference type="InterPro" id="IPR002909">
    <property type="entry name" value="IPT_dom"/>
</dbReference>
<dbReference type="AlphaFoldDB" id="A0A538UCU7"/>
<feature type="non-terminal residue" evidence="3">
    <location>
        <position position="576"/>
    </location>
</feature>
<dbReference type="Proteomes" id="UP000319771">
    <property type="component" value="Unassembled WGS sequence"/>
</dbReference>
<dbReference type="Gene3D" id="2.60.40.10">
    <property type="entry name" value="Immunoglobulins"/>
    <property type="match status" value="2"/>
</dbReference>
<feature type="domain" description="IPT/TIG" evidence="1">
    <location>
        <begin position="388"/>
        <end position="464"/>
    </location>
</feature>
<proteinExistence type="predicted"/>